<evidence type="ECO:0000256" key="6">
    <source>
        <dbReference type="ARBA" id="ARBA00022722"/>
    </source>
</evidence>
<dbReference type="GO" id="GO:0046872">
    <property type="term" value="F:metal ion binding"/>
    <property type="evidence" value="ECO:0007669"/>
    <property type="project" value="UniProtKB-KW"/>
</dbReference>
<dbReference type="PANTHER" id="PTHR12553">
    <property type="entry name" value="ZINC PHOSPHODIESTERASE ELAC PROTEIN 2"/>
    <property type="match status" value="1"/>
</dbReference>
<keyword evidence="9" id="KW-0378">Hydrolase</keyword>
<sequence length="327" mass="36833">TARLARLQVDTSGSKGCTPKSTFKIFPKKDYGIKIPPIKYKPFIPEQVIPPVTTFSVTVLGTGSGYLYPHRANSSHLIQTPSGFILLDCGPGTLSQIQRKFGFSGAIEVLKNLNCIWISHYHSDHVFGLIGLLFDRVKYTNKQIPLMCPINLSKYVKSNESFYGNDFFKVNIIQRTNNPVQVGDATIQSCEVLHVPDSMACLITVGGKRIVYSGDRNPLHREMERSFGNCDFLIHEATFKDEDYVSEEEEALRHTTIEQAIESAKMMNAKYVLLVHSSQRYTDGDLIVKEKNAFFPVDFTTINLIQSKMISKSIKNATEEQYCDEPT</sequence>
<dbReference type="SUPFAM" id="SSF56281">
    <property type="entry name" value="Metallo-hydrolase/oxidoreductase"/>
    <property type="match status" value="1"/>
</dbReference>
<comment type="similarity">
    <text evidence="3">Belongs to the RNase Z family.</text>
</comment>
<dbReference type="VEuPathDB" id="TrichDB:GO595_010032"/>
<dbReference type="EC" id="3.1.26.11" evidence="4"/>
<keyword evidence="8" id="KW-0255">Endonuclease</keyword>
<dbReference type="Gene3D" id="3.60.15.10">
    <property type="entry name" value="Ribonuclease Z/Hydroxyacylglutathione hydrolase-like"/>
    <property type="match status" value="1"/>
</dbReference>
<evidence type="ECO:0000256" key="8">
    <source>
        <dbReference type="ARBA" id="ARBA00022759"/>
    </source>
</evidence>
<organism evidence="12">
    <name type="scientific">Histomonas meleagridis</name>
    <name type="common">Parasitic protozoan</name>
    <dbReference type="NCBI Taxonomy" id="135588"/>
    <lineage>
        <taxon>Eukaryota</taxon>
        <taxon>Metamonada</taxon>
        <taxon>Parabasalia</taxon>
        <taxon>Tritrichomonadida</taxon>
        <taxon>Dientamoebidae</taxon>
        <taxon>Histomonas</taxon>
    </lineage>
</organism>
<evidence type="ECO:0000259" key="11">
    <source>
        <dbReference type="SMART" id="SM00849"/>
    </source>
</evidence>
<reference evidence="12" key="1">
    <citation type="journal article" date="2009" name="Parasitology">
        <title>Identification and molecular characterization of numerous Histomonas meleagridis proteins using a cDNA library.</title>
        <authorList>
            <person name="Bilic I."/>
            <person name="Leberl M."/>
            <person name="Hess M."/>
        </authorList>
    </citation>
    <scope>NUCLEOTIDE SEQUENCE</scope>
</reference>
<comment type="catalytic activity">
    <reaction evidence="1">
        <text>Endonucleolytic cleavage of RNA, removing extra 3' nucleotides from tRNA precursor, generating 3' termini of tRNAs. A 3'-hydroxy group is left at the tRNA terminus and a 5'-phosphoryl group is left at the trailer molecule.</text>
        <dbReference type="EC" id="3.1.26.11"/>
    </reaction>
</comment>
<dbReference type="InterPro" id="IPR047151">
    <property type="entry name" value="RNZ2-like"/>
</dbReference>
<evidence type="ECO:0000256" key="9">
    <source>
        <dbReference type="ARBA" id="ARBA00022801"/>
    </source>
</evidence>
<comment type="cofactor">
    <cofactor evidence="2">
        <name>Zn(2+)</name>
        <dbReference type="ChEBI" id="CHEBI:29105"/>
    </cofactor>
</comment>
<evidence type="ECO:0000256" key="3">
    <source>
        <dbReference type="ARBA" id="ARBA00007823"/>
    </source>
</evidence>
<dbReference type="VEuPathDB" id="TrichDB:GPJ56_009544"/>
<dbReference type="GO" id="GO:0042781">
    <property type="term" value="F:3'-tRNA processing endoribonuclease activity"/>
    <property type="evidence" value="ECO:0007669"/>
    <property type="project" value="UniProtKB-EC"/>
</dbReference>
<keyword evidence="5" id="KW-0819">tRNA processing</keyword>
<name>B9W443_HISME</name>
<gene>
    <name evidence="12" type="primary">TVAG_483060</name>
</gene>
<evidence type="ECO:0000256" key="1">
    <source>
        <dbReference type="ARBA" id="ARBA00000402"/>
    </source>
</evidence>
<evidence type="ECO:0000256" key="7">
    <source>
        <dbReference type="ARBA" id="ARBA00022723"/>
    </source>
</evidence>
<proteinExistence type="evidence at transcript level"/>
<feature type="non-terminal residue" evidence="12">
    <location>
        <position position="1"/>
    </location>
</feature>
<evidence type="ECO:0000256" key="5">
    <source>
        <dbReference type="ARBA" id="ARBA00022694"/>
    </source>
</evidence>
<dbReference type="EMBL" id="FM200089">
    <property type="protein sequence ID" value="CAQ86700.1"/>
    <property type="molecule type" value="mRNA"/>
</dbReference>
<dbReference type="PANTHER" id="PTHR12553:SF49">
    <property type="entry name" value="ZINC PHOSPHODIESTERASE ELAC PROTEIN 2"/>
    <property type="match status" value="1"/>
</dbReference>
<feature type="non-terminal residue" evidence="12">
    <location>
        <position position="327"/>
    </location>
</feature>
<dbReference type="InterPro" id="IPR001279">
    <property type="entry name" value="Metallo-B-lactamas"/>
</dbReference>
<dbReference type="SMART" id="SM00849">
    <property type="entry name" value="Lactamase_B"/>
    <property type="match status" value="1"/>
</dbReference>
<dbReference type="AlphaFoldDB" id="B9W443"/>
<keyword evidence="10" id="KW-0862">Zinc</keyword>
<keyword evidence="6" id="KW-0540">Nuclease</keyword>
<evidence type="ECO:0000256" key="10">
    <source>
        <dbReference type="ARBA" id="ARBA00022833"/>
    </source>
</evidence>
<evidence type="ECO:0000256" key="2">
    <source>
        <dbReference type="ARBA" id="ARBA00001947"/>
    </source>
</evidence>
<dbReference type="Pfam" id="PF12706">
    <property type="entry name" value="Lactamase_B_2"/>
    <property type="match status" value="1"/>
</dbReference>
<dbReference type="CDD" id="cd07718">
    <property type="entry name" value="RNaseZ_ELAC1_ELAC2-C-term-like_MBL-fold"/>
    <property type="match status" value="1"/>
</dbReference>
<evidence type="ECO:0000256" key="4">
    <source>
        <dbReference type="ARBA" id="ARBA00012477"/>
    </source>
</evidence>
<keyword evidence="7" id="KW-0479">Metal-binding</keyword>
<feature type="domain" description="Metallo-beta-lactamase" evidence="11">
    <location>
        <begin position="72"/>
        <end position="276"/>
    </location>
</feature>
<accession>B9W443</accession>
<protein>
    <recommendedName>
        <fullName evidence="4">ribonuclease Z</fullName>
        <ecNumber evidence="4">3.1.26.11</ecNumber>
    </recommendedName>
</protein>
<dbReference type="GO" id="GO:1990180">
    <property type="term" value="P:mitochondrial tRNA 3'-end processing"/>
    <property type="evidence" value="ECO:0007669"/>
    <property type="project" value="TreeGrafter"/>
</dbReference>
<evidence type="ECO:0000313" key="12">
    <source>
        <dbReference type="EMBL" id="CAQ86700.1"/>
    </source>
</evidence>
<dbReference type="GO" id="GO:0005739">
    <property type="term" value="C:mitochondrion"/>
    <property type="evidence" value="ECO:0007669"/>
    <property type="project" value="TreeGrafter"/>
</dbReference>
<dbReference type="InterPro" id="IPR036866">
    <property type="entry name" value="RibonucZ/Hydroxyglut_hydro"/>
</dbReference>